<comment type="caution">
    <text evidence="2">The sequence shown here is derived from an EMBL/GenBank/DDBJ whole genome shotgun (WGS) entry which is preliminary data.</text>
</comment>
<keyword evidence="3" id="KW-1185">Reference proteome</keyword>
<dbReference type="GO" id="GO:0030170">
    <property type="term" value="F:pyridoxal phosphate binding"/>
    <property type="evidence" value="ECO:0007669"/>
    <property type="project" value="InterPro"/>
</dbReference>
<dbReference type="Gene3D" id="3.40.640.10">
    <property type="entry name" value="Type I PLP-dependent aspartate aminotransferase-like (Major domain)"/>
    <property type="match status" value="1"/>
</dbReference>
<dbReference type="EMBL" id="QJJK01000013">
    <property type="protein sequence ID" value="PXW53642.1"/>
    <property type="molecule type" value="Genomic_DNA"/>
</dbReference>
<evidence type="ECO:0000313" key="3">
    <source>
        <dbReference type="Proteomes" id="UP000248021"/>
    </source>
</evidence>
<gene>
    <name evidence="2" type="ORF">C7450_113130</name>
</gene>
<dbReference type="InterPro" id="IPR004839">
    <property type="entry name" value="Aminotransferase_I/II_large"/>
</dbReference>
<dbReference type="SUPFAM" id="SSF53383">
    <property type="entry name" value="PLP-dependent transferases"/>
    <property type="match status" value="1"/>
</dbReference>
<sequence length="380" mass="41413">MVNSMTFRKTAVSSPPDAETAIDFTRSIPPFPALLPEQLGRTLTEFAQDPQFAMSLRTGLPGGSARDRKAGAQWLSSRFREEIAAERVVVTNGTQGALLLLLEQFVGPGGLLLAEELSYAVLQSLAERAHVKVKGLPLDAEGILPEAFEHACRTDRPRALYCNPTVHNPTTAIMSETRRLEIAAIARHFGVWLIEDDPLGRLHPDAPRPIAAIAPDVTWYIMGVTKCLAHGLRVAYLVAPSPASCRDFVEPIRRLSHWFPAPMSTAVATHWIETGTAEQICSAIREEAIIRQTLAAEILAGADIASPRGAMHLWLRLPDRIGRHDFAARLEQRGVLVRTSELFAVDERPCPSAVRISLSSPLQREDVARGVAIVGAALTG</sequence>
<dbReference type="Pfam" id="PF00155">
    <property type="entry name" value="Aminotran_1_2"/>
    <property type="match status" value="1"/>
</dbReference>
<keyword evidence="2" id="KW-0238">DNA-binding</keyword>
<evidence type="ECO:0000313" key="2">
    <source>
        <dbReference type="EMBL" id="PXW53642.1"/>
    </source>
</evidence>
<dbReference type="InterPro" id="IPR015421">
    <property type="entry name" value="PyrdxlP-dep_Trfase_major"/>
</dbReference>
<dbReference type="CDD" id="cd00609">
    <property type="entry name" value="AAT_like"/>
    <property type="match status" value="1"/>
</dbReference>
<evidence type="ECO:0000259" key="1">
    <source>
        <dbReference type="Pfam" id="PF00155"/>
    </source>
</evidence>
<dbReference type="InterPro" id="IPR015424">
    <property type="entry name" value="PyrdxlP-dep_Trfase"/>
</dbReference>
<dbReference type="AlphaFoldDB" id="A0A2V3TXQ1"/>
<reference evidence="2 3" key="1">
    <citation type="submission" date="2018-05" db="EMBL/GenBank/DDBJ databases">
        <title>Genomic Encyclopedia of Type Strains, Phase IV (KMG-IV): sequencing the most valuable type-strain genomes for metagenomic binning, comparative biology and taxonomic classification.</title>
        <authorList>
            <person name="Goeker M."/>
        </authorList>
    </citation>
    <scope>NUCLEOTIDE SEQUENCE [LARGE SCALE GENOMIC DNA]</scope>
    <source>
        <strain evidence="2 3">DSM 6462</strain>
    </source>
</reference>
<dbReference type="PANTHER" id="PTHR46577">
    <property type="entry name" value="HTH-TYPE TRANSCRIPTIONAL REGULATORY PROTEIN GABR"/>
    <property type="match status" value="1"/>
</dbReference>
<feature type="domain" description="Aminotransferase class I/classII large" evidence="1">
    <location>
        <begin position="63"/>
        <end position="370"/>
    </location>
</feature>
<dbReference type="OrthoDB" id="9794015at2"/>
<dbReference type="Proteomes" id="UP000248021">
    <property type="component" value="Unassembled WGS sequence"/>
</dbReference>
<dbReference type="PANTHER" id="PTHR46577:SF1">
    <property type="entry name" value="HTH-TYPE TRANSCRIPTIONAL REGULATORY PROTEIN GABR"/>
    <property type="match status" value="1"/>
</dbReference>
<accession>A0A2V3TXQ1</accession>
<dbReference type="InterPro" id="IPR015422">
    <property type="entry name" value="PyrdxlP-dep_Trfase_small"/>
</dbReference>
<name>A0A2V3TXQ1_9HYPH</name>
<organism evidence="2 3">
    <name type="scientific">Chelatococcus asaccharovorans</name>
    <dbReference type="NCBI Taxonomy" id="28210"/>
    <lineage>
        <taxon>Bacteria</taxon>
        <taxon>Pseudomonadati</taxon>
        <taxon>Pseudomonadota</taxon>
        <taxon>Alphaproteobacteria</taxon>
        <taxon>Hyphomicrobiales</taxon>
        <taxon>Chelatococcaceae</taxon>
        <taxon>Chelatococcus</taxon>
    </lineage>
</organism>
<dbReference type="InterPro" id="IPR051446">
    <property type="entry name" value="HTH_trans_reg/aminotransferase"/>
</dbReference>
<dbReference type="Gene3D" id="3.90.1150.10">
    <property type="entry name" value="Aspartate Aminotransferase, domain 1"/>
    <property type="match status" value="1"/>
</dbReference>
<proteinExistence type="predicted"/>
<dbReference type="GO" id="GO:0003677">
    <property type="term" value="F:DNA binding"/>
    <property type="evidence" value="ECO:0007669"/>
    <property type="project" value="UniProtKB-KW"/>
</dbReference>
<protein>
    <submittedName>
        <fullName evidence="2">DNA-binding transcriptional MocR family regulator</fullName>
    </submittedName>
</protein>